<dbReference type="EMBL" id="CP054840">
    <property type="protein sequence ID" value="QKV53658.1"/>
    <property type="molecule type" value="Genomic_DNA"/>
</dbReference>
<dbReference type="Gene3D" id="3.10.580.10">
    <property type="entry name" value="CBS-domain"/>
    <property type="match status" value="1"/>
</dbReference>
<dbReference type="KEGG" id="aant:HUK68_12560"/>
<feature type="domain" description="CBS" evidence="3">
    <location>
        <begin position="11"/>
        <end position="71"/>
    </location>
</feature>
<keyword evidence="2" id="KW-0129">CBS domain</keyword>
<reference evidence="4 5" key="1">
    <citation type="submission" date="2020-06" db="EMBL/GenBank/DDBJ databases">
        <title>Acidovorax antarctica sp. nov., isolated from Corinth ice sheet soil, Antarctic Fields Peninsula.</title>
        <authorList>
            <person name="Xu Q."/>
            <person name="Peng F."/>
        </authorList>
    </citation>
    <scope>NUCLEOTIDE SEQUENCE [LARGE SCALE GENOMIC DNA]</scope>
    <source>
        <strain evidence="4 5">16-35-5</strain>
    </source>
</reference>
<evidence type="ECO:0000313" key="5">
    <source>
        <dbReference type="Proteomes" id="UP000509579"/>
    </source>
</evidence>
<evidence type="ECO:0000256" key="2">
    <source>
        <dbReference type="PROSITE-ProRule" id="PRU00703"/>
    </source>
</evidence>
<feature type="domain" description="CBS" evidence="3">
    <location>
        <begin position="80"/>
        <end position="136"/>
    </location>
</feature>
<dbReference type="PANTHER" id="PTHR48108:SF34">
    <property type="entry name" value="CBS DOMAIN-CONTAINING PROTEIN YHCV"/>
    <property type="match status" value="1"/>
</dbReference>
<dbReference type="RefSeq" id="WP_175504464.1">
    <property type="nucleotide sequence ID" value="NZ_CP054840.1"/>
</dbReference>
<proteinExistence type="predicted"/>
<dbReference type="SMART" id="SM00116">
    <property type="entry name" value="CBS"/>
    <property type="match status" value="2"/>
</dbReference>
<accession>A0A6N1X429</accession>
<dbReference type="CDD" id="cd17775">
    <property type="entry name" value="CBS_pair_bact_arch"/>
    <property type="match status" value="1"/>
</dbReference>
<evidence type="ECO:0000259" key="3">
    <source>
        <dbReference type="PROSITE" id="PS51371"/>
    </source>
</evidence>
<dbReference type="PANTHER" id="PTHR48108">
    <property type="entry name" value="CBS DOMAIN-CONTAINING PROTEIN CBSX2, CHLOROPLASTIC"/>
    <property type="match status" value="1"/>
</dbReference>
<dbReference type="InterPro" id="IPR046342">
    <property type="entry name" value="CBS_dom_sf"/>
</dbReference>
<evidence type="ECO:0000313" key="4">
    <source>
        <dbReference type="EMBL" id="QKV53658.1"/>
    </source>
</evidence>
<name>A0A6N1X429_9BURK</name>
<dbReference type="InterPro" id="IPR051462">
    <property type="entry name" value="CBS_domain-containing"/>
</dbReference>
<keyword evidence="5" id="KW-1185">Reference proteome</keyword>
<sequence>MSERLTTGEICTREVAIAFRHTDLVTAARLMREYHVGALVVVDETQGLRTVAGVLTDRDIVISVVAPELQPGNLCVGDVMTARPVTAAEDASVIDVLRSMRAHGVRRIPVVGAQQALIGLVALDDILEVLAQEFGMLAATIGRGIERERAQRA</sequence>
<evidence type="ECO:0000256" key="1">
    <source>
        <dbReference type="ARBA" id="ARBA00022737"/>
    </source>
</evidence>
<dbReference type="Pfam" id="PF00571">
    <property type="entry name" value="CBS"/>
    <property type="match status" value="2"/>
</dbReference>
<dbReference type="InterPro" id="IPR000644">
    <property type="entry name" value="CBS_dom"/>
</dbReference>
<dbReference type="Proteomes" id="UP000509579">
    <property type="component" value="Chromosome"/>
</dbReference>
<dbReference type="PROSITE" id="PS51371">
    <property type="entry name" value="CBS"/>
    <property type="match status" value="2"/>
</dbReference>
<gene>
    <name evidence="4" type="ORF">HUK68_12560</name>
</gene>
<dbReference type="SUPFAM" id="SSF54631">
    <property type="entry name" value="CBS-domain pair"/>
    <property type="match status" value="1"/>
</dbReference>
<keyword evidence="1" id="KW-0677">Repeat</keyword>
<protein>
    <submittedName>
        <fullName evidence="4">CBS domain-containing protein</fullName>
    </submittedName>
</protein>
<organism evidence="4 5">
    <name type="scientific">Comamonas antarctica</name>
    <dbReference type="NCBI Taxonomy" id="2743470"/>
    <lineage>
        <taxon>Bacteria</taxon>
        <taxon>Pseudomonadati</taxon>
        <taxon>Pseudomonadota</taxon>
        <taxon>Betaproteobacteria</taxon>
        <taxon>Burkholderiales</taxon>
        <taxon>Comamonadaceae</taxon>
        <taxon>Comamonas</taxon>
    </lineage>
</organism>
<dbReference type="AlphaFoldDB" id="A0A6N1X429"/>